<dbReference type="RefSeq" id="WP_180570176.1">
    <property type="nucleotide sequence ID" value="NZ_JACCKB010000036.1"/>
</dbReference>
<sequence length="341" mass="38404">MRYSYHLLLVLLSISILSSQAKSNYKIAVIPKSTNHVYWNYFYIGTRQAAQELNIKIIWTGPRKEGQSQVGYIRRLQKSNIDALIIAPGHHSKLVPTINKLISSGIKFIIIDSEMDNSNYTHLIATDNYQAGSQAGEYLSSLLNKKGRIMLLRYKQGNRSTQQREQGFLDTLKKYPSMEIVYDDYVGTSAGSAYHALFPIFKRASIIDGVFASNESSTIGLLRALKKTGFSGKVKTVGFDINDELVAALKTGELHGTMLQQPIKIGYLSVKQAYEALEKKLTKSKTLVKTVLVTHENINSKKIQSLLYINTKKVMANYSNTEDLLTKFFVLLRLIYQQSGQ</sequence>
<name>A0A853I607_9GAMM</name>
<dbReference type="InterPro" id="IPR025997">
    <property type="entry name" value="SBP_2_dom"/>
</dbReference>
<organism evidence="6 7">
    <name type="scientific">Spartinivicinus marinus</name>
    <dbReference type="NCBI Taxonomy" id="2994442"/>
    <lineage>
        <taxon>Bacteria</taxon>
        <taxon>Pseudomonadati</taxon>
        <taxon>Pseudomonadota</taxon>
        <taxon>Gammaproteobacteria</taxon>
        <taxon>Oceanospirillales</taxon>
        <taxon>Zooshikellaceae</taxon>
        <taxon>Spartinivicinus</taxon>
    </lineage>
</organism>
<keyword evidence="3 4" id="KW-0732">Signal</keyword>
<dbReference type="PANTHER" id="PTHR46847">
    <property type="entry name" value="D-ALLOSE-BINDING PERIPLASMIC PROTEIN-RELATED"/>
    <property type="match status" value="1"/>
</dbReference>
<accession>A0A853I607</accession>
<dbReference type="GO" id="GO:0030246">
    <property type="term" value="F:carbohydrate binding"/>
    <property type="evidence" value="ECO:0007669"/>
    <property type="project" value="UniProtKB-ARBA"/>
</dbReference>
<evidence type="ECO:0000313" key="7">
    <source>
        <dbReference type="Proteomes" id="UP000569732"/>
    </source>
</evidence>
<evidence type="ECO:0000259" key="5">
    <source>
        <dbReference type="Pfam" id="PF13407"/>
    </source>
</evidence>
<proteinExistence type="inferred from homology"/>
<dbReference type="InterPro" id="IPR028082">
    <property type="entry name" value="Peripla_BP_I"/>
</dbReference>
<dbReference type="EMBL" id="JACCKB010000036">
    <property type="protein sequence ID" value="NYZ68159.1"/>
    <property type="molecule type" value="Genomic_DNA"/>
</dbReference>
<dbReference type="Gene3D" id="3.40.50.2300">
    <property type="match status" value="2"/>
</dbReference>
<comment type="caution">
    <text evidence="6">The sequence shown here is derived from an EMBL/GenBank/DDBJ whole genome shotgun (WGS) entry which is preliminary data.</text>
</comment>
<evidence type="ECO:0000256" key="3">
    <source>
        <dbReference type="ARBA" id="ARBA00022729"/>
    </source>
</evidence>
<dbReference type="GO" id="GO:0030313">
    <property type="term" value="C:cell envelope"/>
    <property type="evidence" value="ECO:0007669"/>
    <property type="project" value="UniProtKB-SubCell"/>
</dbReference>
<comment type="subcellular location">
    <subcellularLocation>
        <location evidence="1">Cell envelope</location>
    </subcellularLocation>
</comment>
<dbReference type="SUPFAM" id="SSF53822">
    <property type="entry name" value="Periplasmic binding protein-like I"/>
    <property type="match status" value="1"/>
</dbReference>
<feature type="domain" description="Periplasmic binding protein" evidence="5">
    <location>
        <begin position="27"/>
        <end position="280"/>
    </location>
</feature>
<gene>
    <name evidence="6" type="ORF">H0A36_19255</name>
</gene>
<dbReference type="Pfam" id="PF13407">
    <property type="entry name" value="Peripla_BP_4"/>
    <property type="match status" value="1"/>
</dbReference>
<evidence type="ECO:0000256" key="4">
    <source>
        <dbReference type="SAM" id="SignalP"/>
    </source>
</evidence>
<dbReference type="GO" id="GO:0055085">
    <property type="term" value="P:transmembrane transport"/>
    <property type="evidence" value="ECO:0007669"/>
    <property type="project" value="UniProtKB-ARBA"/>
</dbReference>
<feature type="chain" id="PRO_5033011455" evidence="4">
    <location>
        <begin position="22"/>
        <end position="341"/>
    </location>
</feature>
<evidence type="ECO:0000313" key="6">
    <source>
        <dbReference type="EMBL" id="NYZ68159.1"/>
    </source>
</evidence>
<dbReference type="PANTHER" id="PTHR46847:SF1">
    <property type="entry name" value="D-ALLOSE-BINDING PERIPLASMIC PROTEIN-RELATED"/>
    <property type="match status" value="1"/>
</dbReference>
<keyword evidence="7" id="KW-1185">Reference proteome</keyword>
<evidence type="ECO:0000256" key="1">
    <source>
        <dbReference type="ARBA" id="ARBA00004196"/>
    </source>
</evidence>
<reference evidence="6 7" key="1">
    <citation type="submission" date="2020-07" db="EMBL/GenBank/DDBJ databases">
        <title>Endozoicomonas sp. nov., isolated from sediment.</title>
        <authorList>
            <person name="Gu T."/>
        </authorList>
    </citation>
    <scope>NUCLEOTIDE SEQUENCE [LARGE SCALE GENOMIC DNA]</scope>
    <source>
        <strain evidence="6 7">SM1973</strain>
    </source>
</reference>
<evidence type="ECO:0000256" key="2">
    <source>
        <dbReference type="ARBA" id="ARBA00007639"/>
    </source>
</evidence>
<feature type="signal peptide" evidence="4">
    <location>
        <begin position="1"/>
        <end position="21"/>
    </location>
</feature>
<dbReference type="AlphaFoldDB" id="A0A853I607"/>
<dbReference type="Proteomes" id="UP000569732">
    <property type="component" value="Unassembled WGS sequence"/>
</dbReference>
<protein>
    <submittedName>
        <fullName evidence="6">Substrate-binding domain-containing protein</fullName>
    </submittedName>
</protein>
<comment type="similarity">
    <text evidence="2">Belongs to the bacterial solute-binding protein 2 family.</text>
</comment>